<evidence type="ECO:0000256" key="1">
    <source>
        <dbReference type="SAM" id="MobiDB-lite"/>
    </source>
</evidence>
<dbReference type="AlphaFoldDB" id="A0A6A4I2L4"/>
<feature type="region of interest" description="Disordered" evidence="1">
    <location>
        <begin position="1"/>
        <end position="29"/>
    </location>
</feature>
<evidence type="ECO:0000313" key="2">
    <source>
        <dbReference type="EMBL" id="KAE9403025.1"/>
    </source>
</evidence>
<name>A0A6A4I2L4_9AGAR</name>
<dbReference type="OrthoDB" id="2756263at2759"/>
<gene>
    <name evidence="2" type="ORF">BT96DRAFT_917811</name>
</gene>
<feature type="compositionally biased region" description="Basic residues" evidence="1">
    <location>
        <begin position="1"/>
        <end position="12"/>
    </location>
</feature>
<dbReference type="Proteomes" id="UP000799118">
    <property type="component" value="Unassembled WGS sequence"/>
</dbReference>
<organism evidence="2 3">
    <name type="scientific">Gymnopus androsaceus JB14</name>
    <dbReference type="NCBI Taxonomy" id="1447944"/>
    <lineage>
        <taxon>Eukaryota</taxon>
        <taxon>Fungi</taxon>
        <taxon>Dikarya</taxon>
        <taxon>Basidiomycota</taxon>
        <taxon>Agaricomycotina</taxon>
        <taxon>Agaricomycetes</taxon>
        <taxon>Agaricomycetidae</taxon>
        <taxon>Agaricales</taxon>
        <taxon>Marasmiineae</taxon>
        <taxon>Omphalotaceae</taxon>
        <taxon>Gymnopus</taxon>
    </lineage>
</organism>
<dbReference type="EMBL" id="ML769429">
    <property type="protein sequence ID" value="KAE9403025.1"/>
    <property type="molecule type" value="Genomic_DNA"/>
</dbReference>
<reference evidence="2" key="1">
    <citation type="journal article" date="2019" name="Environ. Microbiol.">
        <title>Fungal ecological strategies reflected in gene transcription - a case study of two litter decomposers.</title>
        <authorList>
            <person name="Barbi F."/>
            <person name="Kohler A."/>
            <person name="Barry K."/>
            <person name="Baskaran P."/>
            <person name="Daum C."/>
            <person name="Fauchery L."/>
            <person name="Ihrmark K."/>
            <person name="Kuo A."/>
            <person name="LaButti K."/>
            <person name="Lipzen A."/>
            <person name="Morin E."/>
            <person name="Grigoriev I.V."/>
            <person name="Henrissat B."/>
            <person name="Lindahl B."/>
            <person name="Martin F."/>
        </authorList>
    </citation>
    <scope>NUCLEOTIDE SEQUENCE</scope>
    <source>
        <strain evidence="2">JB14</strain>
    </source>
</reference>
<sequence length="655" mass="73811">MAKGKGKTKGNGRSKQSPQNPPPPSQCETLEEDEIIRCGEPAADGPRCKVHQAQYRTLYAKYKAAGKVVDETKAGMEMPSKEHIAQYSNLHSTLEKARRIRKYLEAIRVEKAGRDMHQKRFFAKADDGHKIRLKVLEKQMSAAVEILDAVQARAFDLHMADDPAREWVKNFQAAPLSTNDEEFFSAINSLESETDPQRDIMKQQRVAAAATTNDDTMDADLIDIEMRAKKASLLYVFEFVTSEEATLQCMREFLGPENANIGAKSSLSYHTLCQYYRRIVMHDPVLSLKAINKRRMHVQFEVLMDKRMDFGLLLWKDSIIEAMAITRSKAGTAANVGDPKNRFKVLGGWVFNTPHSGTMSNETWGTLLETLAPIEANIENRFVRLCNTFDDLITYLSFGALGLFPPPRFCSKTDAQGRDAVAPRNHLSLCGCSVNYNFLYLGHHPLRDEAGPQGASYGLKWRNGLTYLELFEMSPMHLQMHSYPDSGQDLIYFQVVLYSDTDSKDKFECFGSGNEALPAIQTRTFEGPPASVTNLPSGRGEWEVQLSASDLLFGTKQPEPGYLTLLTRPGSSGWFFHFKKMPVKYFVILDTVPHRHHSILAKHVAWTALCTHGFGEGEYSNRKYARASDVMFQKRAEELLSWKPKGSWTATKMGD</sequence>
<keyword evidence="3" id="KW-1185">Reference proteome</keyword>
<proteinExistence type="predicted"/>
<protein>
    <submittedName>
        <fullName evidence="2">Uncharacterized protein</fullName>
    </submittedName>
</protein>
<accession>A0A6A4I2L4</accession>
<evidence type="ECO:0000313" key="3">
    <source>
        <dbReference type="Proteomes" id="UP000799118"/>
    </source>
</evidence>